<comment type="caution">
    <text evidence="4">The sequence shown here is derived from an EMBL/GenBank/DDBJ whole genome shotgun (WGS) entry which is preliminary data.</text>
</comment>
<evidence type="ECO:0000256" key="3">
    <source>
        <dbReference type="SAM" id="Phobius"/>
    </source>
</evidence>
<dbReference type="Proteomes" id="UP000253345">
    <property type="component" value="Unassembled WGS sequence"/>
</dbReference>
<reference evidence="4 5" key="1">
    <citation type="submission" date="2018-07" db="EMBL/GenBank/DDBJ databases">
        <title>Genomic Encyclopedia of Type Strains, Phase III (KMG-III): the genomes of soil and plant-associated and newly described type strains.</title>
        <authorList>
            <person name="Whitman W."/>
        </authorList>
    </citation>
    <scope>NUCLEOTIDE SEQUENCE [LARGE SCALE GENOMIC DNA]</scope>
    <source>
        <strain evidence="4 5">CECT 8525</strain>
    </source>
</reference>
<accession>A0A368Z5A5</accession>
<feature type="transmembrane region" description="Helical" evidence="3">
    <location>
        <begin position="20"/>
        <end position="37"/>
    </location>
</feature>
<dbReference type="PIRSF" id="PIRSF016661">
    <property type="entry name" value="BioY"/>
    <property type="match status" value="1"/>
</dbReference>
<gene>
    <name evidence="4" type="ORF">DFP89_103163</name>
</gene>
<keyword evidence="3" id="KW-1133">Transmembrane helix</keyword>
<evidence type="ECO:0000313" key="4">
    <source>
        <dbReference type="EMBL" id="RCW87159.1"/>
    </source>
</evidence>
<organism evidence="4 5">
    <name type="scientific">Paracoccus lutimaris</name>
    <dbReference type="NCBI Taxonomy" id="1490030"/>
    <lineage>
        <taxon>Bacteria</taxon>
        <taxon>Pseudomonadati</taxon>
        <taxon>Pseudomonadota</taxon>
        <taxon>Alphaproteobacteria</taxon>
        <taxon>Rhodobacterales</taxon>
        <taxon>Paracoccaceae</taxon>
        <taxon>Paracoccus</taxon>
    </lineage>
</organism>
<evidence type="ECO:0000313" key="5">
    <source>
        <dbReference type="Proteomes" id="UP000253345"/>
    </source>
</evidence>
<name>A0A368Z5A5_9RHOB</name>
<dbReference type="Pfam" id="PF02632">
    <property type="entry name" value="BioY"/>
    <property type="match status" value="1"/>
</dbReference>
<feature type="transmembrane region" description="Helical" evidence="3">
    <location>
        <begin position="150"/>
        <end position="178"/>
    </location>
</feature>
<dbReference type="GO" id="GO:0005886">
    <property type="term" value="C:plasma membrane"/>
    <property type="evidence" value="ECO:0007669"/>
    <property type="project" value="UniProtKB-SubCell"/>
</dbReference>
<dbReference type="PANTHER" id="PTHR34295">
    <property type="entry name" value="BIOTIN TRANSPORTER BIOY"/>
    <property type="match status" value="1"/>
</dbReference>
<feature type="transmembrane region" description="Helical" evidence="3">
    <location>
        <begin position="91"/>
        <end position="113"/>
    </location>
</feature>
<keyword evidence="2 3" id="KW-0472">Membrane</keyword>
<dbReference type="InterPro" id="IPR003784">
    <property type="entry name" value="BioY"/>
</dbReference>
<comment type="similarity">
    <text evidence="1 2">Belongs to the BioY family.</text>
</comment>
<proteinExistence type="inferred from homology"/>
<keyword evidence="5" id="KW-1185">Reference proteome</keyword>
<evidence type="ECO:0000256" key="2">
    <source>
        <dbReference type="PIRNR" id="PIRNR016661"/>
    </source>
</evidence>
<dbReference type="Gene3D" id="1.10.1760.20">
    <property type="match status" value="1"/>
</dbReference>
<dbReference type="PANTHER" id="PTHR34295:SF1">
    <property type="entry name" value="BIOTIN TRANSPORTER BIOY"/>
    <property type="match status" value="1"/>
</dbReference>
<dbReference type="EMBL" id="QPJL01000003">
    <property type="protein sequence ID" value="RCW87159.1"/>
    <property type="molecule type" value="Genomic_DNA"/>
</dbReference>
<evidence type="ECO:0000256" key="1">
    <source>
        <dbReference type="ARBA" id="ARBA00010692"/>
    </source>
</evidence>
<dbReference type="GO" id="GO:0015225">
    <property type="term" value="F:biotin transmembrane transporter activity"/>
    <property type="evidence" value="ECO:0007669"/>
    <property type="project" value="UniProtKB-UniRule"/>
</dbReference>
<dbReference type="AlphaFoldDB" id="A0A368Z5A5"/>
<dbReference type="RefSeq" id="WP_425452632.1">
    <property type="nucleotide sequence ID" value="NZ_QPJL01000003.1"/>
</dbReference>
<keyword evidence="2" id="KW-0813">Transport</keyword>
<feature type="transmembrane region" description="Helical" evidence="3">
    <location>
        <begin position="125"/>
        <end position="144"/>
    </location>
</feature>
<comment type="subcellular location">
    <subcellularLocation>
        <location evidence="2">Cell membrane</location>
        <topology evidence="2">Multi-pass membrane protein</topology>
    </subcellularLocation>
</comment>
<keyword evidence="3" id="KW-0812">Transmembrane</keyword>
<sequence>MSTTPSLSHPAMPGLARKGAVIVLGVALITLCAKLRVPSWPVPMTLHTLAVMAIALATGPRLATATFMAYLMAGAAGLPVFSGTPERGIGLAYMVGPTGGYLLGYLVASWVSASMALGRGTPGRIIAMLAGLAITYAVGLLWLAKFVPAGAVVAAGFTPFILGDLINIAMVALGAIVLPARLMGRIGQ</sequence>
<feature type="transmembrane region" description="Helical" evidence="3">
    <location>
        <begin position="49"/>
        <end position="71"/>
    </location>
</feature>
<keyword evidence="2" id="KW-1003">Cell membrane</keyword>
<protein>
    <recommendedName>
        <fullName evidence="2">Biotin transporter</fullName>
    </recommendedName>
</protein>